<dbReference type="GO" id="GO:0005524">
    <property type="term" value="F:ATP binding"/>
    <property type="evidence" value="ECO:0007669"/>
    <property type="project" value="UniProtKB-KW"/>
</dbReference>
<dbReference type="InterPro" id="IPR027417">
    <property type="entry name" value="P-loop_NTPase"/>
</dbReference>
<evidence type="ECO:0000256" key="1">
    <source>
        <dbReference type="ARBA" id="ARBA00005417"/>
    </source>
</evidence>
<keyword evidence="3" id="KW-0547">Nucleotide-binding</keyword>
<dbReference type="PANTHER" id="PTHR43776">
    <property type="entry name" value="TRANSPORT ATP-BINDING PROTEIN"/>
    <property type="match status" value="1"/>
</dbReference>
<dbReference type="SUPFAM" id="SSF52540">
    <property type="entry name" value="P-loop containing nucleoside triphosphate hydrolases"/>
    <property type="match status" value="1"/>
</dbReference>
<accession>A0A7Y0EYL5</accession>
<evidence type="ECO:0000313" key="7">
    <source>
        <dbReference type="Proteomes" id="UP000543419"/>
    </source>
</evidence>
<keyword evidence="7" id="KW-1185">Reference proteome</keyword>
<dbReference type="CDD" id="cd03257">
    <property type="entry name" value="ABC_NikE_OppD_transporters"/>
    <property type="match status" value="1"/>
</dbReference>
<keyword evidence="4" id="KW-0067">ATP-binding</keyword>
<sequence length="315" mass="33496">MTDRALTASVETADGRRLTGRAAAVTERRDTGTAEPLLVAHDINASFADRAMHRALFDFGRSHVSRRQVLFGVSAEVHAGECLAVIGASGSGKTTLTRIMLGLAAADSGSIEYRGEEVGRGSAGSRALRAESSIVFQDPFGSLDPRWTVERSVSEPLWLRRRALGFAVDEVEGKTAQALARVGLDPRDFLGRYPCDLSGGQAQRVAIARAIVANPRLILADEPMSAIDVAARVQILETFQSILSGAGARTVDPTTDQPVKPAIIMVSHDLGVVQHIADRILVLREGKIVESGTAAAVLGHPQSDYTRQLIAAASL</sequence>
<dbReference type="InterPro" id="IPR017871">
    <property type="entry name" value="ABC_transporter-like_CS"/>
</dbReference>
<dbReference type="InterPro" id="IPR003593">
    <property type="entry name" value="AAA+_ATPase"/>
</dbReference>
<dbReference type="PROSITE" id="PS00211">
    <property type="entry name" value="ABC_TRANSPORTER_1"/>
    <property type="match status" value="1"/>
</dbReference>
<proteinExistence type="inferred from homology"/>
<dbReference type="SMART" id="SM00382">
    <property type="entry name" value="AAA"/>
    <property type="match status" value="1"/>
</dbReference>
<dbReference type="EMBL" id="JAAIIG010000007">
    <property type="protein sequence ID" value="NMM98769.1"/>
    <property type="molecule type" value="Genomic_DNA"/>
</dbReference>
<organism evidence="6 7">
    <name type="scientific">Bifidobacterium olomucense</name>
    <dbReference type="NCBI Taxonomy" id="2675324"/>
    <lineage>
        <taxon>Bacteria</taxon>
        <taxon>Bacillati</taxon>
        <taxon>Actinomycetota</taxon>
        <taxon>Actinomycetes</taxon>
        <taxon>Bifidobacteriales</taxon>
        <taxon>Bifidobacteriaceae</taxon>
        <taxon>Bifidobacterium</taxon>
    </lineage>
</organism>
<evidence type="ECO:0000256" key="4">
    <source>
        <dbReference type="ARBA" id="ARBA00022840"/>
    </source>
</evidence>
<evidence type="ECO:0000256" key="3">
    <source>
        <dbReference type="ARBA" id="ARBA00022741"/>
    </source>
</evidence>
<dbReference type="InterPro" id="IPR050319">
    <property type="entry name" value="ABC_transp_ATP-bind"/>
</dbReference>
<dbReference type="PANTHER" id="PTHR43776:SF7">
    <property type="entry name" value="D,D-DIPEPTIDE TRANSPORT ATP-BINDING PROTEIN DDPF-RELATED"/>
    <property type="match status" value="1"/>
</dbReference>
<protein>
    <submittedName>
        <fullName evidence="6">Peptide ABC transporter ATPase</fullName>
    </submittedName>
</protein>
<comment type="similarity">
    <text evidence="1">Belongs to the ABC transporter superfamily.</text>
</comment>
<dbReference type="Gene3D" id="3.40.50.300">
    <property type="entry name" value="P-loop containing nucleotide triphosphate hydrolases"/>
    <property type="match status" value="1"/>
</dbReference>
<dbReference type="Proteomes" id="UP000543419">
    <property type="component" value="Unassembled WGS sequence"/>
</dbReference>
<gene>
    <name evidence="6" type="ORF">G1C97_1727</name>
</gene>
<dbReference type="InterPro" id="IPR003439">
    <property type="entry name" value="ABC_transporter-like_ATP-bd"/>
</dbReference>
<name>A0A7Y0EYL5_9BIFI</name>
<dbReference type="GO" id="GO:0016887">
    <property type="term" value="F:ATP hydrolysis activity"/>
    <property type="evidence" value="ECO:0007669"/>
    <property type="project" value="InterPro"/>
</dbReference>
<evidence type="ECO:0000313" key="6">
    <source>
        <dbReference type="EMBL" id="NMM98769.1"/>
    </source>
</evidence>
<evidence type="ECO:0000259" key="5">
    <source>
        <dbReference type="PROSITE" id="PS50893"/>
    </source>
</evidence>
<comment type="caution">
    <text evidence="6">The sequence shown here is derived from an EMBL/GenBank/DDBJ whole genome shotgun (WGS) entry which is preliminary data.</text>
</comment>
<dbReference type="PROSITE" id="PS50893">
    <property type="entry name" value="ABC_TRANSPORTER_2"/>
    <property type="match status" value="1"/>
</dbReference>
<reference evidence="6 7" key="1">
    <citation type="submission" date="2020-02" db="EMBL/GenBank/DDBJ databases">
        <title>Characterization of phylogenetic diversity of novel bifidobacterial species isolated in Czech ZOOs.</title>
        <authorList>
            <person name="Lugli G.A."/>
            <person name="Vera N.B."/>
            <person name="Ventura M."/>
        </authorList>
    </citation>
    <scope>NUCLEOTIDE SEQUENCE [LARGE SCALE GENOMIC DNA]</scope>
    <source>
        <strain evidence="6 7">DSM 109959</strain>
    </source>
</reference>
<evidence type="ECO:0000256" key="2">
    <source>
        <dbReference type="ARBA" id="ARBA00022448"/>
    </source>
</evidence>
<keyword evidence="2" id="KW-0813">Transport</keyword>
<dbReference type="AlphaFoldDB" id="A0A7Y0EYL5"/>
<feature type="domain" description="ABC transporter" evidence="5">
    <location>
        <begin position="54"/>
        <end position="310"/>
    </location>
</feature>
<dbReference type="GO" id="GO:0055085">
    <property type="term" value="P:transmembrane transport"/>
    <property type="evidence" value="ECO:0007669"/>
    <property type="project" value="UniProtKB-ARBA"/>
</dbReference>
<dbReference type="Pfam" id="PF00005">
    <property type="entry name" value="ABC_tran"/>
    <property type="match status" value="1"/>
</dbReference>